<evidence type="ECO:0000313" key="2">
    <source>
        <dbReference type="Proteomes" id="UP000076871"/>
    </source>
</evidence>
<keyword evidence="2" id="KW-1185">Reference proteome</keyword>
<gene>
    <name evidence="1" type="ORF">LAESUDRAFT_758456</name>
</gene>
<dbReference type="GeneID" id="63829475"/>
<sequence length="83" mass="9436">MANYAIRANFDTSMFDTVPDTLNSNATSYIIYNTFSSAKTVENMVDEYLLMNDTLLIPYDPIGIIPAMKTIPLYFEFDTIMMA</sequence>
<reference evidence="1 2" key="1">
    <citation type="journal article" date="2016" name="Mol. Biol. Evol.">
        <title>Comparative Genomics of Early-Diverging Mushroom-Forming Fungi Provides Insights into the Origins of Lignocellulose Decay Capabilities.</title>
        <authorList>
            <person name="Nagy L.G."/>
            <person name="Riley R."/>
            <person name="Tritt A."/>
            <person name="Adam C."/>
            <person name="Daum C."/>
            <person name="Floudas D."/>
            <person name="Sun H."/>
            <person name="Yadav J.S."/>
            <person name="Pangilinan J."/>
            <person name="Larsson K.H."/>
            <person name="Matsuura K."/>
            <person name="Barry K."/>
            <person name="Labutti K."/>
            <person name="Kuo R."/>
            <person name="Ohm R.A."/>
            <person name="Bhattacharya S.S."/>
            <person name="Shirouzu T."/>
            <person name="Yoshinaga Y."/>
            <person name="Martin F.M."/>
            <person name="Grigoriev I.V."/>
            <person name="Hibbett D.S."/>
        </authorList>
    </citation>
    <scope>NUCLEOTIDE SEQUENCE [LARGE SCALE GENOMIC DNA]</scope>
    <source>
        <strain evidence="1 2">93-53</strain>
    </source>
</reference>
<organism evidence="1 2">
    <name type="scientific">Laetiporus sulphureus 93-53</name>
    <dbReference type="NCBI Taxonomy" id="1314785"/>
    <lineage>
        <taxon>Eukaryota</taxon>
        <taxon>Fungi</taxon>
        <taxon>Dikarya</taxon>
        <taxon>Basidiomycota</taxon>
        <taxon>Agaricomycotina</taxon>
        <taxon>Agaricomycetes</taxon>
        <taxon>Polyporales</taxon>
        <taxon>Laetiporus</taxon>
    </lineage>
</organism>
<dbReference type="InParanoid" id="A0A165ENL3"/>
<dbReference type="AlphaFoldDB" id="A0A165ENL3"/>
<dbReference type="STRING" id="1314785.A0A165ENL3"/>
<dbReference type="Proteomes" id="UP000076871">
    <property type="component" value="Unassembled WGS sequence"/>
</dbReference>
<protein>
    <submittedName>
        <fullName evidence="1">Uncharacterized protein</fullName>
    </submittedName>
</protein>
<dbReference type="EMBL" id="KV427619">
    <property type="protein sequence ID" value="KZT07436.1"/>
    <property type="molecule type" value="Genomic_DNA"/>
</dbReference>
<evidence type="ECO:0000313" key="1">
    <source>
        <dbReference type="EMBL" id="KZT07436.1"/>
    </source>
</evidence>
<proteinExistence type="predicted"/>
<dbReference type="OrthoDB" id="2121828at2759"/>
<dbReference type="RefSeq" id="XP_040765176.1">
    <property type="nucleotide sequence ID" value="XM_040912447.1"/>
</dbReference>
<name>A0A165ENL3_9APHY</name>
<accession>A0A165ENL3</accession>